<accession>A0A2V2NE95</accession>
<dbReference type="Proteomes" id="UP000245934">
    <property type="component" value="Unassembled WGS sequence"/>
</dbReference>
<keyword evidence="2" id="KW-1185">Reference proteome</keyword>
<reference evidence="1 2" key="1">
    <citation type="submission" date="2018-05" db="EMBL/GenBank/DDBJ databases">
        <title>Draft genome of Methanospirillum stamsii Pt1.</title>
        <authorList>
            <person name="Dueholm M.S."/>
            <person name="Nielsen P.H."/>
            <person name="Bakmann L.F."/>
            <person name="Otzen D.E."/>
        </authorList>
    </citation>
    <scope>NUCLEOTIDE SEQUENCE [LARGE SCALE GENOMIC DNA]</scope>
    <source>
        <strain evidence="1 2">Pt1</strain>
    </source>
</reference>
<dbReference type="EMBL" id="QGMZ01000006">
    <property type="protein sequence ID" value="PWR75906.1"/>
    <property type="molecule type" value="Genomic_DNA"/>
</dbReference>
<organism evidence="1 2">
    <name type="scientific">Methanospirillum stamsii</name>
    <dbReference type="NCBI Taxonomy" id="1277351"/>
    <lineage>
        <taxon>Archaea</taxon>
        <taxon>Methanobacteriati</taxon>
        <taxon>Methanobacteriota</taxon>
        <taxon>Stenosarchaea group</taxon>
        <taxon>Methanomicrobia</taxon>
        <taxon>Methanomicrobiales</taxon>
        <taxon>Methanospirillaceae</taxon>
        <taxon>Methanospirillum</taxon>
    </lineage>
</organism>
<proteinExistence type="predicted"/>
<evidence type="ECO:0000313" key="1">
    <source>
        <dbReference type="EMBL" id="PWR75906.1"/>
    </source>
</evidence>
<gene>
    <name evidence="1" type="ORF">DLD82_02255</name>
</gene>
<protein>
    <submittedName>
        <fullName evidence="1">Uncharacterized protein</fullName>
    </submittedName>
</protein>
<name>A0A2V2NE95_9EURY</name>
<sequence length="281" mass="31541">MNIFRKFLMVLIFIVCTNLCALVIADRLPSEVAENQIFTIDTEIKAVGIMSEESSVDWTIDYQRLYVNGTYDYGHIHDGILNRTESIAILQWDDSLRSSGGSIAIGKKVAYNSKNKATSRYNLQTEKVLTYRTKEGSHLSGGESWSLDVAGNWDFKRQYVRCVFAENDPDYFPAFCNIIKADSKLLNFNTGQLSTRGVARAVTYYTQYPSALNYLIAVRPDSDMNSPAMGTIKTDFGGSIMEARERSNNVSATNTWKDSISVTGGIERFQKKLTYESGLNI</sequence>
<comment type="caution">
    <text evidence="1">The sequence shown here is derived from an EMBL/GenBank/DDBJ whole genome shotgun (WGS) entry which is preliminary data.</text>
</comment>
<evidence type="ECO:0000313" key="2">
    <source>
        <dbReference type="Proteomes" id="UP000245934"/>
    </source>
</evidence>
<dbReference type="AlphaFoldDB" id="A0A2V2NE95"/>